<dbReference type="EMBL" id="KM521837">
    <property type="protein sequence ID" value="AJW29161.1"/>
    <property type="molecule type" value="Genomic_DNA"/>
</dbReference>
<dbReference type="RefSeq" id="WP_154735918.1">
    <property type="nucleotide sequence ID" value="NZ_KM521837.1"/>
</dbReference>
<name>A0A0D4ZZ16_STAEP</name>
<proteinExistence type="predicted"/>
<dbReference type="AlphaFoldDB" id="A0A0D4ZZ16"/>
<reference evidence="1" key="1">
    <citation type="submission" date="2014-09" db="EMBL/GenBank/DDBJ databases">
        <authorList>
            <person name="Bender J.K."/>
            <person name="Strommenger B."/>
            <person name="Steglich M."/>
            <person name="Zimmermann O."/>
            <person name="Fenner I."/>
            <person name="Lensing C."/>
            <person name="Dagwadordsch U."/>
            <person name="Werner G."/>
            <person name="Layer F."/>
        </authorList>
    </citation>
    <scope>NUCLEOTIDE SEQUENCE</scope>
    <source>
        <strain evidence="1">12-02300</strain>
        <plasmid evidence="1">p12-02300</plasmid>
    </source>
</reference>
<sequence>MSHDKAMYIEWLLLMDSLESRESLKDKTIEELQAKFNLCRLKQLDEEMEEVQ</sequence>
<geneLocation type="plasmid" evidence="1">
    <name>p12-02300</name>
</geneLocation>
<protein>
    <submittedName>
        <fullName evidence="1">Uncharacterized protein</fullName>
    </submittedName>
</protein>
<organism evidence="1">
    <name type="scientific">Staphylococcus epidermidis</name>
    <dbReference type="NCBI Taxonomy" id="1282"/>
    <lineage>
        <taxon>Bacteria</taxon>
        <taxon>Bacillati</taxon>
        <taxon>Bacillota</taxon>
        <taxon>Bacilli</taxon>
        <taxon>Bacillales</taxon>
        <taxon>Staphylococcaceae</taxon>
        <taxon>Staphylococcus</taxon>
    </lineage>
</organism>
<reference evidence="1" key="2">
    <citation type="journal article" date="2015" name="J. Antimicrob. Chemother.">
        <title>Linezolid resistance in clinical isolates of Staphylococcus epidermidis from German hospitals and characterization of two cfr-carrying plasmids.</title>
        <authorList>
            <person name="Bender J."/>
            <person name="Strommenger B."/>
            <person name="Steglich M."/>
            <person name="Zimmermann O."/>
            <person name="Fenner I."/>
            <person name="Lensing C."/>
            <person name="Dagwadordsch U."/>
            <person name="Kekule A.S."/>
            <person name="Werner G."/>
            <person name="Layer F."/>
        </authorList>
    </citation>
    <scope>NUCLEOTIDE SEQUENCE</scope>
    <source>
        <strain evidence="1">12-02300</strain>
        <plasmid evidence="1">p12-02300</plasmid>
    </source>
</reference>
<accession>A0A0D4ZZ16</accession>
<evidence type="ECO:0000313" key="1">
    <source>
        <dbReference type="EMBL" id="AJW29161.1"/>
    </source>
</evidence>
<keyword evidence="1" id="KW-0614">Plasmid</keyword>